<dbReference type="SUPFAM" id="SSF51206">
    <property type="entry name" value="cAMP-binding domain-like"/>
    <property type="match status" value="1"/>
</dbReference>
<evidence type="ECO:0000256" key="1">
    <source>
        <dbReference type="ARBA" id="ARBA00023015"/>
    </source>
</evidence>
<dbReference type="Pfam" id="PF13545">
    <property type="entry name" value="HTH_Crp_2"/>
    <property type="match status" value="1"/>
</dbReference>
<comment type="caution">
    <text evidence="6">The sequence shown here is derived from an EMBL/GenBank/DDBJ whole genome shotgun (WGS) entry which is preliminary data.</text>
</comment>
<dbReference type="PROSITE" id="PS50042">
    <property type="entry name" value="CNMP_BINDING_3"/>
    <property type="match status" value="1"/>
</dbReference>
<dbReference type="EMBL" id="LRPX01000054">
    <property type="protein sequence ID" value="KXA14135.1"/>
    <property type="molecule type" value="Genomic_DNA"/>
</dbReference>
<keyword evidence="7" id="KW-1185">Reference proteome</keyword>
<dbReference type="SUPFAM" id="SSF46785">
    <property type="entry name" value="Winged helix' DNA-binding domain"/>
    <property type="match status" value="1"/>
</dbReference>
<dbReference type="Pfam" id="PF00027">
    <property type="entry name" value="cNMP_binding"/>
    <property type="match status" value="1"/>
</dbReference>
<dbReference type="SMART" id="SM00100">
    <property type="entry name" value="cNMP"/>
    <property type="match status" value="1"/>
</dbReference>
<dbReference type="CDD" id="cd00038">
    <property type="entry name" value="CAP_ED"/>
    <property type="match status" value="1"/>
</dbReference>
<dbReference type="PATRIC" id="fig|134605.3.peg.1102"/>
<dbReference type="InterPro" id="IPR014710">
    <property type="entry name" value="RmlC-like_jellyroll"/>
</dbReference>
<feature type="domain" description="Cyclic nucleotide-binding" evidence="4">
    <location>
        <begin position="33"/>
        <end position="133"/>
    </location>
</feature>
<keyword evidence="1" id="KW-0805">Transcription regulation</keyword>
<evidence type="ECO:0000259" key="5">
    <source>
        <dbReference type="PROSITE" id="PS51063"/>
    </source>
</evidence>
<dbReference type="Gene3D" id="2.60.120.10">
    <property type="entry name" value="Jelly Rolls"/>
    <property type="match status" value="1"/>
</dbReference>
<dbReference type="AlphaFoldDB" id="A0A133NCW5"/>
<proteinExistence type="predicted"/>
<evidence type="ECO:0000313" key="6">
    <source>
        <dbReference type="EMBL" id="KXA14135.1"/>
    </source>
</evidence>
<dbReference type="GO" id="GO:0003677">
    <property type="term" value="F:DNA binding"/>
    <property type="evidence" value="ECO:0007669"/>
    <property type="project" value="UniProtKB-KW"/>
</dbReference>
<sequence length="219" mass="25469">MINYILIITEKLRNRKRGKMKKNWGNYAKLFSFKKGEAIFFRGEEVKGLHILAEGIAVAEMLKENGDVNQIEEMQGETFLASAFVFGGNPYYPVDLRAKTDCKIYFVPKEELIFVFQKEPEMLEKFVNDISSKAQFLSNRLWSQFQYKSIGSKLNQYLLSQEKEGKCCFDRSLKELAELFGVTRPSLSRVLGQYVEEGILERNGRNQYKILDRESLEEN</sequence>
<dbReference type="SMART" id="SM00419">
    <property type="entry name" value="HTH_CRP"/>
    <property type="match status" value="1"/>
</dbReference>
<reference evidence="7" key="1">
    <citation type="submission" date="2016-01" db="EMBL/GenBank/DDBJ databases">
        <authorList>
            <person name="Mitreva M."/>
            <person name="Pepin K.H."/>
            <person name="Mihindukulasuriya K.A."/>
            <person name="Fulton R."/>
            <person name="Fronick C."/>
            <person name="O'Laughlin M."/>
            <person name="Miner T."/>
            <person name="Herter B."/>
            <person name="Rosa B.A."/>
            <person name="Cordes M."/>
            <person name="Tomlinson C."/>
            <person name="Wollam A."/>
            <person name="Palsikar V.B."/>
            <person name="Mardis E.R."/>
            <person name="Wilson R.K."/>
        </authorList>
    </citation>
    <scope>NUCLEOTIDE SEQUENCE [LARGE SCALE GENOMIC DNA]</scope>
    <source>
        <strain evidence="7">CMW8396</strain>
    </source>
</reference>
<dbReference type="Proteomes" id="UP000070617">
    <property type="component" value="Unassembled WGS sequence"/>
</dbReference>
<keyword evidence="3" id="KW-0804">Transcription</keyword>
<name>A0A133NCW5_9FUSO</name>
<organism evidence="6 7">
    <name type="scientific">Fusobacterium equinum</name>
    <dbReference type="NCBI Taxonomy" id="134605"/>
    <lineage>
        <taxon>Bacteria</taxon>
        <taxon>Fusobacteriati</taxon>
        <taxon>Fusobacteriota</taxon>
        <taxon>Fusobacteriia</taxon>
        <taxon>Fusobacteriales</taxon>
        <taxon>Fusobacteriaceae</taxon>
        <taxon>Fusobacterium</taxon>
    </lineage>
</organism>
<accession>A0A133NCW5</accession>
<feature type="domain" description="HTH crp-type" evidence="5">
    <location>
        <begin position="148"/>
        <end position="214"/>
    </location>
</feature>
<evidence type="ECO:0000313" key="7">
    <source>
        <dbReference type="Proteomes" id="UP000070617"/>
    </source>
</evidence>
<dbReference type="STRING" id="134605.HMPREF3206_01118"/>
<dbReference type="PROSITE" id="PS51063">
    <property type="entry name" value="HTH_CRP_2"/>
    <property type="match status" value="1"/>
</dbReference>
<dbReference type="GO" id="GO:0003700">
    <property type="term" value="F:DNA-binding transcription factor activity"/>
    <property type="evidence" value="ECO:0007669"/>
    <property type="project" value="TreeGrafter"/>
</dbReference>
<dbReference type="InterPro" id="IPR018490">
    <property type="entry name" value="cNMP-bd_dom_sf"/>
</dbReference>
<dbReference type="GO" id="GO:0005829">
    <property type="term" value="C:cytosol"/>
    <property type="evidence" value="ECO:0007669"/>
    <property type="project" value="TreeGrafter"/>
</dbReference>
<dbReference type="InterPro" id="IPR000595">
    <property type="entry name" value="cNMP-bd_dom"/>
</dbReference>
<evidence type="ECO:0000256" key="3">
    <source>
        <dbReference type="ARBA" id="ARBA00023163"/>
    </source>
</evidence>
<dbReference type="InterPro" id="IPR012318">
    <property type="entry name" value="HTH_CRP"/>
</dbReference>
<evidence type="ECO:0000259" key="4">
    <source>
        <dbReference type="PROSITE" id="PS50042"/>
    </source>
</evidence>
<gene>
    <name evidence="6" type="ORF">HMPREF3206_01118</name>
</gene>
<protein>
    <submittedName>
        <fullName evidence="6">Cyclic nucleotide-binding domain protein</fullName>
    </submittedName>
</protein>
<dbReference type="InterPro" id="IPR050397">
    <property type="entry name" value="Env_Response_Regulators"/>
</dbReference>
<dbReference type="PANTHER" id="PTHR24567:SF58">
    <property type="entry name" value="CYCLIC AMP-BINDING REGULATORY PROTEIN"/>
    <property type="match status" value="1"/>
</dbReference>
<keyword evidence="2" id="KW-0238">DNA-binding</keyword>
<dbReference type="InterPro" id="IPR036390">
    <property type="entry name" value="WH_DNA-bd_sf"/>
</dbReference>
<dbReference type="PANTHER" id="PTHR24567">
    <property type="entry name" value="CRP FAMILY TRANSCRIPTIONAL REGULATORY PROTEIN"/>
    <property type="match status" value="1"/>
</dbReference>
<evidence type="ECO:0000256" key="2">
    <source>
        <dbReference type="ARBA" id="ARBA00023125"/>
    </source>
</evidence>